<dbReference type="GO" id="GO:0005524">
    <property type="term" value="F:ATP binding"/>
    <property type="evidence" value="ECO:0007669"/>
    <property type="project" value="UniProtKB-KW"/>
</dbReference>
<dbReference type="InterPro" id="IPR009060">
    <property type="entry name" value="UBA-like_sf"/>
</dbReference>
<dbReference type="GO" id="GO:0005634">
    <property type="term" value="C:nucleus"/>
    <property type="evidence" value="ECO:0007669"/>
    <property type="project" value="UniProtKB-SubCell"/>
</dbReference>
<dbReference type="SMART" id="SM00487">
    <property type="entry name" value="DEXDc"/>
    <property type="match status" value="1"/>
</dbReference>
<dbReference type="CDD" id="cd17920">
    <property type="entry name" value="DEXHc_RecQ"/>
    <property type="match status" value="1"/>
</dbReference>
<dbReference type="OrthoDB" id="10261556at2759"/>
<gene>
    <name evidence="13" type="primary">RECQSIM</name>
    <name evidence="13" type="ORF">CR513_32580</name>
</gene>
<dbReference type="InterPro" id="IPR027417">
    <property type="entry name" value="P-loop_NTPase"/>
</dbReference>
<dbReference type="InterPro" id="IPR036388">
    <property type="entry name" value="WH-like_DNA-bd_sf"/>
</dbReference>
<dbReference type="InterPro" id="IPR001650">
    <property type="entry name" value="Helicase_C-like"/>
</dbReference>
<dbReference type="GO" id="GO:0009378">
    <property type="term" value="F:four-way junction helicase activity"/>
    <property type="evidence" value="ECO:0007669"/>
    <property type="project" value="TreeGrafter"/>
</dbReference>
<feature type="domain" description="UBA" evidence="10">
    <location>
        <begin position="11"/>
        <end position="51"/>
    </location>
</feature>
<keyword evidence="4 7" id="KW-0347">Helicase</keyword>
<feature type="region of interest" description="Disordered" evidence="9">
    <location>
        <begin position="387"/>
        <end position="410"/>
    </location>
</feature>
<evidence type="ECO:0000259" key="10">
    <source>
        <dbReference type="PROSITE" id="PS50030"/>
    </source>
</evidence>
<sequence length="976" mass="110832">MARIAIDGKNTCSDQVIAEMVEMGFEYSNIVEAIKVVGPSIPSAVEHILNNTTTHTPKLQAHNGDALRKQPMRACRQVRQSRILDHFQSNDVEEHKGEFPHPNPIMVSEPFEALDLDVASDWEPRVSNLMQKHFGFSSLKSFQKEALSAWVAHKDCLVLAATGSGKSLCFQIPALLSGKVVVVISPLISLMHDQCLKLMKHGVSACFLGSGQPDGTVEQKAMRGMYGIVYICPETVLRLIEPLQKLAESRGIALFAIDEVHCVSKWGHDFRPDYRRLSVLRENFSTSKLKSLKFDIPLMALTATATKRVREDILKSLHMSKETNVVLTSFFRSNLHFMIHCGLIQVKHSRTSQASYAKDFHELIQVYGRKQNIDGNEKDFISDDSDYISNSSDASSISDTDSVSPYDVDDDQDDYAYRDIDIMHSGNTDEISKGRELSIEFLENDIDIFQSVDNSGVIHGESCVHPPRKEWKLSETFDPPKKPEGRLKIRKEPLEQGPAIIYVPTRKATLKIAKYLCKFGVKAAAYNAGLPKLHLRRVHKEFHENTLEVIVATVAFGMGIDKPNVRRIIHYGWPQSLEAYHQEAGRAGRDGKLADCILYANLASKPSLLPSRKSRDQIKQAYIMLSDCFRYGMNTSCCRAKTLVEYFGEDFSRQKCLLCDVCIDGPPQSKNLKEEACILLQTIGAHSECSGSMDFSYDDDIHFDSKHRGLRERPSLKMLVGKIRQQFPKFLTTDILWWRGLARILEVKGYIREGDDKFSTIQLQTHVQVKYPEATELGLEFVKSMREQGFYVYPEADMLLARKTKKQFSSFSEWRSGWADPEIRRQRLQRMQHNRKSSMQPSPKKKRKRKPNKVKPNMRTSRGFSTSLLFCVPNIKTWHRKQMAAEKLRMVSEALEAAEERVVRFEERHDRILSQICASYMTNTELIEAIAGARATMNQALDFAVDLRKIQFKIIASFPDAIDLLLDTSKHAGAHK</sequence>
<keyword evidence="3 7" id="KW-0378">Hydrolase</keyword>
<evidence type="ECO:0000256" key="3">
    <source>
        <dbReference type="ARBA" id="ARBA00022801"/>
    </source>
</evidence>
<dbReference type="InterPro" id="IPR015940">
    <property type="entry name" value="UBA"/>
</dbReference>
<dbReference type="PANTHER" id="PTHR13710">
    <property type="entry name" value="DNA HELICASE RECQ FAMILY MEMBER"/>
    <property type="match status" value="1"/>
</dbReference>
<dbReference type="Gene3D" id="1.10.10.10">
    <property type="entry name" value="Winged helix-like DNA-binding domain superfamily/Winged helix DNA-binding domain"/>
    <property type="match status" value="1"/>
</dbReference>
<dbReference type="NCBIfam" id="TIGR00614">
    <property type="entry name" value="recQ_fam"/>
    <property type="match status" value="1"/>
</dbReference>
<feature type="compositionally biased region" description="Low complexity" evidence="9">
    <location>
        <begin position="387"/>
        <end position="406"/>
    </location>
</feature>
<dbReference type="Pfam" id="PF00270">
    <property type="entry name" value="DEAD"/>
    <property type="match status" value="1"/>
</dbReference>
<dbReference type="SUPFAM" id="SSF46934">
    <property type="entry name" value="UBA-like"/>
    <property type="match status" value="1"/>
</dbReference>
<evidence type="ECO:0000313" key="14">
    <source>
        <dbReference type="Proteomes" id="UP000257109"/>
    </source>
</evidence>
<dbReference type="PROSITE" id="PS51194">
    <property type="entry name" value="HELICASE_CTER"/>
    <property type="match status" value="1"/>
</dbReference>
<evidence type="ECO:0000256" key="7">
    <source>
        <dbReference type="RuleBase" id="RU364117"/>
    </source>
</evidence>
<feature type="non-terminal residue" evidence="13">
    <location>
        <position position="1"/>
    </location>
</feature>
<comment type="similarity">
    <text evidence="1 7">Belongs to the helicase family. RecQ subfamily.</text>
</comment>
<dbReference type="PROSITE" id="PS51192">
    <property type="entry name" value="HELICASE_ATP_BIND_1"/>
    <property type="match status" value="1"/>
</dbReference>
<dbReference type="EC" id="5.6.2.4" evidence="7"/>
<comment type="catalytic activity">
    <reaction evidence="7">
        <text>ATP + H2O = ADP + phosphate + H(+)</text>
        <dbReference type="Rhea" id="RHEA:13065"/>
        <dbReference type="ChEBI" id="CHEBI:15377"/>
        <dbReference type="ChEBI" id="CHEBI:15378"/>
        <dbReference type="ChEBI" id="CHEBI:30616"/>
        <dbReference type="ChEBI" id="CHEBI:43474"/>
        <dbReference type="ChEBI" id="CHEBI:456216"/>
    </reaction>
</comment>
<dbReference type="GO" id="GO:0000724">
    <property type="term" value="P:double-strand break repair via homologous recombination"/>
    <property type="evidence" value="ECO:0007669"/>
    <property type="project" value="TreeGrafter"/>
</dbReference>
<evidence type="ECO:0000256" key="9">
    <source>
        <dbReference type="SAM" id="MobiDB-lite"/>
    </source>
</evidence>
<dbReference type="Proteomes" id="UP000257109">
    <property type="component" value="Unassembled WGS sequence"/>
</dbReference>
<proteinExistence type="inferred from homology"/>
<reference evidence="13" key="1">
    <citation type="submission" date="2018-05" db="EMBL/GenBank/DDBJ databases">
        <title>Draft genome of Mucuna pruriens seed.</title>
        <authorList>
            <person name="Nnadi N.E."/>
            <person name="Vos R."/>
            <person name="Hasami M.H."/>
            <person name="Devisetty U.K."/>
            <person name="Aguiy J.C."/>
        </authorList>
    </citation>
    <scope>NUCLEOTIDE SEQUENCE [LARGE SCALE GENOMIC DNA]</scope>
    <source>
        <strain evidence="13">JCA_2017</strain>
    </source>
</reference>
<dbReference type="GO" id="GO:0005694">
    <property type="term" value="C:chromosome"/>
    <property type="evidence" value="ECO:0007669"/>
    <property type="project" value="TreeGrafter"/>
</dbReference>
<dbReference type="GO" id="GO:0016887">
    <property type="term" value="F:ATP hydrolysis activity"/>
    <property type="evidence" value="ECO:0007669"/>
    <property type="project" value="RHEA"/>
</dbReference>
<feature type="compositionally biased region" description="Basic residues" evidence="9">
    <location>
        <begin position="843"/>
        <end position="853"/>
    </location>
</feature>
<dbReference type="EMBL" id="QJKJ01006601">
    <property type="protein sequence ID" value="RDX86127.1"/>
    <property type="molecule type" value="Genomic_DNA"/>
</dbReference>
<dbReference type="InterPro" id="IPR032284">
    <property type="entry name" value="RecQ_Zn-bd"/>
</dbReference>
<dbReference type="PROSITE" id="PS50030">
    <property type="entry name" value="UBA"/>
    <property type="match status" value="1"/>
</dbReference>
<dbReference type="Gene3D" id="3.40.50.300">
    <property type="entry name" value="P-loop containing nucleotide triphosphate hydrolases"/>
    <property type="match status" value="2"/>
</dbReference>
<dbReference type="FunFam" id="3.40.50.300:FF:001456">
    <property type="entry name" value="ATP-dependent DNA helicase"/>
    <property type="match status" value="1"/>
</dbReference>
<keyword evidence="5 7" id="KW-0067">ATP-binding</keyword>
<dbReference type="Pfam" id="PF16124">
    <property type="entry name" value="RecQ_Zn_bind"/>
    <property type="match status" value="1"/>
</dbReference>
<feature type="coiled-coil region" evidence="8">
    <location>
        <begin position="881"/>
        <end position="915"/>
    </location>
</feature>
<comment type="caution">
    <text evidence="13">The sequence shown here is derived from an EMBL/GenBank/DDBJ whole genome shotgun (WGS) entry which is preliminary data.</text>
</comment>
<evidence type="ECO:0000256" key="5">
    <source>
        <dbReference type="ARBA" id="ARBA00022840"/>
    </source>
</evidence>
<comment type="catalytic activity">
    <reaction evidence="6 7">
        <text>Couples ATP hydrolysis with the unwinding of duplex DNA by translocating in the 3'-5' direction.</text>
        <dbReference type="EC" id="5.6.2.4"/>
    </reaction>
</comment>
<name>A0A371G6I2_MUCPR</name>
<keyword evidence="2 7" id="KW-0547">Nucleotide-binding</keyword>
<evidence type="ECO:0000259" key="11">
    <source>
        <dbReference type="PROSITE" id="PS51192"/>
    </source>
</evidence>
<evidence type="ECO:0000256" key="4">
    <source>
        <dbReference type="ARBA" id="ARBA00022806"/>
    </source>
</evidence>
<keyword evidence="8" id="KW-0175">Coiled coil</keyword>
<dbReference type="STRING" id="157652.A0A371G6I2"/>
<evidence type="ECO:0000313" key="13">
    <source>
        <dbReference type="EMBL" id="RDX86127.1"/>
    </source>
</evidence>
<dbReference type="GO" id="GO:0005737">
    <property type="term" value="C:cytoplasm"/>
    <property type="evidence" value="ECO:0007669"/>
    <property type="project" value="TreeGrafter"/>
</dbReference>
<dbReference type="PANTHER" id="PTHR13710:SF69">
    <property type="entry name" value="ATP-DEPENDENT DNA HELICASE Q-LIKE SIM"/>
    <property type="match status" value="1"/>
</dbReference>
<dbReference type="AlphaFoldDB" id="A0A371G6I2"/>
<feature type="region of interest" description="Disordered" evidence="9">
    <location>
        <begin position="830"/>
        <end position="860"/>
    </location>
</feature>
<dbReference type="FunFam" id="3.40.50.300:FF:001391">
    <property type="entry name" value="ATP-dependent DNA helicase"/>
    <property type="match status" value="1"/>
</dbReference>
<evidence type="ECO:0000259" key="12">
    <source>
        <dbReference type="PROSITE" id="PS51194"/>
    </source>
</evidence>
<dbReference type="InterPro" id="IPR011545">
    <property type="entry name" value="DEAD/DEAH_box_helicase_dom"/>
</dbReference>
<evidence type="ECO:0000256" key="1">
    <source>
        <dbReference type="ARBA" id="ARBA00005446"/>
    </source>
</evidence>
<protein>
    <recommendedName>
        <fullName evidence="7">ATP-dependent DNA helicase</fullName>
        <ecNumber evidence="7">5.6.2.4</ecNumber>
    </recommendedName>
</protein>
<comment type="subcellular location">
    <subcellularLocation>
        <location evidence="7">Nucleus</location>
    </subcellularLocation>
</comment>
<evidence type="ECO:0000256" key="2">
    <source>
        <dbReference type="ARBA" id="ARBA00022741"/>
    </source>
</evidence>
<evidence type="ECO:0000256" key="6">
    <source>
        <dbReference type="ARBA" id="ARBA00034617"/>
    </source>
</evidence>
<dbReference type="GO" id="GO:0043138">
    <property type="term" value="F:3'-5' DNA helicase activity"/>
    <property type="evidence" value="ECO:0007669"/>
    <property type="project" value="UniProtKB-EC"/>
</dbReference>
<dbReference type="Pfam" id="PF00271">
    <property type="entry name" value="Helicase_C"/>
    <property type="match status" value="1"/>
</dbReference>
<dbReference type="InterPro" id="IPR004589">
    <property type="entry name" value="DNA_helicase_ATP-dep_RecQ"/>
</dbReference>
<keyword evidence="14" id="KW-1185">Reference proteome</keyword>
<feature type="domain" description="Helicase C-terminal" evidence="12">
    <location>
        <begin position="486"/>
        <end position="637"/>
    </location>
</feature>
<feature type="domain" description="Helicase ATP-binding" evidence="11">
    <location>
        <begin position="147"/>
        <end position="323"/>
    </location>
</feature>
<dbReference type="FunFam" id="1.10.10.10:FF:000782">
    <property type="entry name" value="ATP-dependent DNA helicase"/>
    <property type="match status" value="1"/>
</dbReference>
<dbReference type="SUPFAM" id="SSF52540">
    <property type="entry name" value="P-loop containing nucleoside triphosphate hydrolases"/>
    <property type="match status" value="1"/>
</dbReference>
<evidence type="ECO:0000256" key="8">
    <source>
        <dbReference type="SAM" id="Coils"/>
    </source>
</evidence>
<accession>A0A371G6I2</accession>
<dbReference type="InterPro" id="IPR014001">
    <property type="entry name" value="Helicase_ATP-bd"/>
</dbReference>
<dbReference type="SMART" id="SM00490">
    <property type="entry name" value="HELICc"/>
    <property type="match status" value="1"/>
</dbReference>
<dbReference type="GO" id="GO:0003676">
    <property type="term" value="F:nucleic acid binding"/>
    <property type="evidence" value="ECO:0007669"/>
    <property type="project" value="InterPro"/>
</dbReference>
<keyword evidence="7" id="KW-0539">Nucleus</keyword>
<organism evidence="13 14">
    <name type="scientific">Mucuna pruriens</name>
    <name type="common">Velvet bean</name>
    <name type="synonym">Dolichos pruriens</name>
    <dbReference type="NCBI Taxonomy" id="157652"/>
    <lineage>
        <taxon>Eukaryota</taxon>
        <taxon>Viridiplantae</taxon>
        <taxon>Streptophyta</taxon>
        <taxon>Embryophyta</taxon>
        <taxon>Tracheophyta</taxon>
        <taxon>Spermatophyta</taxon>
        <taxon>Magnoliopsida</taxon>
        <taxon>eudicotyledons</taxon>
        <taxon>Gunneridae</taxon>
        <taxon>Pentapetalae</taxon>
        <taxon>rosids</taxon>
        <taxon>fabids</taxon>
        <taxon>Fabales</taxon>
        <taxon>Fabaceae</taxon>
        <taxon>Papilionoideae</taxon>
        <taxon>50 kb inversion clade</taxon>
        <taxon>NPAAA clade</taxon>
        <taxon>indigoferoid/millettioid clade</taxon>
        <taxon>Phaseoleae</taxon>
        <taxon>Mucuna</taxon>
    </lineage>
</organism>